<name>A0A133UN53_9EURY</name>
<dbReference type="Pfam" id="PF04015">
    <property type="entry name" value="DUF362"/>
    <property type="match status" value="1"/>
</dbReference>
<feature type="domain" description="DUF362" evidence="1">
    <location>
        <begin position="25"/>
        <end position="227"/>
    </location>
</feature>
<dbReference type="AlphaFoldDB" id="A0A133UN53"/>
<proteinExistence type="predicted"/>
<dbReference type="InterPro" id="IPR007160">
    <property type="entry name" value="DUF362"/>
</dbReference>
<keyword evidence="3" id="KW-1185">Reference proteome</keyword>
<dbReference type="PATRIC" id="fig|1698267.3.peg.456"/>
<reference evidence="2 3" key="1">
    <citation type="journal article" date="2016" name="Sci. Rep.">
        <title>Metabolic traits of an uncultured archaeal lineage -MSBL1- from brine pools of the Red Sea.</title>
        <authorList>
            <person name="Mwirichia R."/>
            <person name="Alam I."/>
            <person name="Rashid M."/>
            <person name="Vinu M."/>
            <person name="Ba-Alawi W."/>
            <person name="Anthony Kamau A."/>
            <person name="Kamanda Ngugi D."/>
            <person name="Goker M."/>
            <person name="Klenk H.P."/>
            <person name="Bajic V."/>
            <person name="Stingl U."/>
        </authorList>
    </citation>
    <scope>NUCLEOTIDE SEQUENCE [LARGE SCALE GENOMIC DNA]</scope>
    <source>
        <strain evidence="2">SCGC-AAA259I09</strain>
    </source>
</reference>
<dbReference type="Proteomes" id="UP000070463">
    <property type="component" value="Unassembled WGS sequence"/>
</dbReference>
<evidence type="ECO:0000313" key="2">
    <source>
        <dbReference type="EMBL" id="KXA95662.1"/>
    </source>
</evidence>
<evidence type="ECO:0000313" key="3">
    <source>
        <dbReference type="Proteomes" id="UP000070463"/>
    </source>
</evidence>
<feature type="non-terminal residue" evidence="2">
    <location>
        <position position="1"/>
    </location>
</feature>
<gene>
    <name evidence="2" type="ORF">AKJ37_06685</name>
</gene>
<dbReference type="EMBL" id="LHXR01000137">
    <property type="protein sequence ID" value="KXA95662.1"/>
    <property type="molecule type" value="Genomic_DNA"/>
</dbReference>
<organism evidence="2 3">
    <name type="scientific">candidate division MSBL1 archaeon SCGC-AAA259I09</name>
    <dbReference type="NCBI Taxonomy" id="1698267"/>
    <lineage>
        <taxon>Archaea</taxon>
        <taxon>Methanobacteriati</taxon>
        <taxon>Methanobacteriota</taxon>
        <taxon>candidate division MSBL1</taxon>
    </lineage>
</organism>
<sequence>LVIEGMERRKAIKELMEYSELSGNVAIKPNYNSADPFPASTHEQTLSTIVDCIKENSSDIVLAERSGMGETAEVLRKRGVTKLASEKGFEVIVLDDLDSEDWIEKDVQGSHWENGFLFPKHFQEADSILQTCCLKTHRYGGHFTMSLKNSVGMVAQFGRGHDYMDELHKSPHQRKMIAEINTAYEPDFVIMDGIKGFSEGGPARGKLIEPGVVLASMDRVALDAVGVAILRMYGSTPEIEEGTLFQQEQIARAVELDLGVNSPDEIELVPLNEKAETFCDKIGEQLF</sequence>
<comment type="caution">
    <text evidence="2">The sequence shown here is derived from an EMBL/GenBank/DDBJ whole genome shotgun (WGS) entry which is preliminary data.</text>
</comment>
<accession>A0A133UN53</accession>
<evidence type="ECO:0000259" key="1">
    <source>
        <dbReference type="Pfam" id="PF04015"/>
    </source>
</evidence>
<protein>
    <recommendedName>
        <fullName evidence="1">DUF362 domain-containing protein</fullName>
    </recommendedName>
</protein>